<protein>
    <recommendedName>
        <fullName evidence="1">HNH nuclease domain-containing protein</fullName>
    </recommendedName>
</protein>
<comment type="caution">
    <text evidence="2">The sequence shown here is derived from an EMBL/GenBank/DDBJ whole genome shotgun (WGS) entry which is preliminary data.</text>
</comment>
<dbReference type="PANTHER" id="PTHR41286:SF1">
    <property type="entry name" value="HNH NUCLEASE YAJD-RELATED"/>
    <property type="match status" value="1"/>
</dbReference>
<dbReference type="AlphaFoldDB" id="A0AB33WSP0"/>
<feature type="domain" description="HNH nuclease" evidence="1">
    <location>
        <begin position="43"/>
        <end position="99"/>
    </location>
</feature>
<dbReference type="RefSeq" id="WP_009047264.1">
    <property type="nucleotide sequence ID" value="NZ_CM001490.1"/>
</dbReference>
<accession>A0AB33WSP0</accession>
<evidence type="ECO:0000313" key="2">
    <source>
        <dbReference type="EMBL" id="EIM16103.1"/>
    </source>
</evidence>
<dbReference type="EMBL" id="AHOT01000019">
    <property type="protein sequence ID" value="EIM16103.1"/>
    <property type="molecule type" value="Genomic_DNA"/>
</dbReference>
<reference evidence="2 3" key="1">
    <citation type="journal article" date="2012" name="PLoS Genet.">
        <title>Comparative Genomics of Plant-Associated Pseudomonas spp.: Insights into Diversity and Inheritance of Traits Involved in Multitrophic Interactions.</title>
        <authorList>
            <person name="Loper J.E."/>
            <person name="Hassan K.A."/>
            <person name="Mavrodi D.V."/>
            <person name="Davis E.W.II."/>
            <person name="Lim C.K."/>
            <person name="Shaffer B.T."/>
            <person name="Elbourne L.D."/>
            <person name="Stockwell V.O."/>
            <person name="Hartney S.L."/>
            <person name="Breakwell K."/>
            <person name="Henkels M.D."/>
            <person name="Tetu S.G."/>
            <person name="Rangel L.I."/>
            <person name="Kidarsa T.A."/>
            <person name="Wilson N.L."/>
            <person name="van de Mortel J.E."/>
            <person name="Song C."/>
            <person name="Blumhagen R."/>
            <person name="Radune D."/>
            <person name="Hostetler J.B."/>
            <person name="Brinkac L.M."/>
            <person name="Durkin A.S."/>
            <person name="Kluepfel D.A."/>
            <person name="Wechter W.P."/>
            <person name="Anderson A.J."/>
            <person name="Kim Y.C."/>
            <person name="Pierson L.S.III."/>
            <person name="Pierson E.A."/>
            <person name="Lindow S.E."/>
            <person name="Kobayashi D.Y."/>
            <person name="Raaijmakers J.M."/>
            <person name="Weller D.M."/>
            <person name="Thomashow L.S."/>
            <person name="Allen A.E."/>
            <person name="Paulsen I.T."/>
        </authorList>
    </citation>
    <scope>NUCLEOTIDE SEQUENCE [LARGE SCALE GENOMIC DNA]</scope>
    <source>
        <strain evidence="2 3">O6</strain>
    </source>
</reference>
<dbReference type="PANTHER" id="PTHR41286">
    <property type="entry name" value="HNH NUCLEASE YAJD-RELATED"/>
    <property type="match status" value="1"/>
</dbReference>
<proteinExistence type="predicted"/>
<name>A0AB33WSP0_9PSED</name>
<evidence type="ECO:0000313" key="3">
    <source>
        <dbReference type="Proteomes" id="UP000003790"/>
    </source>
</evidence>
<dbReference type="InterPro" id="IPR003615">
    <property type="entry name" value="HNH_nuc"/>
</dbReference>
<dbReference type="Proteomes" id="UP000003790">
    <property type="component" value="Chromosome"/>
</dbReference>
<dbReference type="SMART" id="SM00507">
    <property type="entry name" value="HNHc"/>
    <property type="match status" value="1"/>
</dbReference>
<dbReference type="GO" id="GO:0005829">
    <property type="term" value="C:cytosol"/>
    <property type="evidence" value="ECO:0007669"/>
    <property type="project" value="TreeGrafter"/>
</dbReference>
<organism evidence="2 3">
    <name type="scientific">Pseudomonas chlororaphis O6</name>
    <dbReference type="NCBI Taxonomy" id="1037915"/>
    <lineage>
        <taxon>Bacteria</taxon>
        <taxon>Pseudomonadati</taxon>
        <taxon>Pseudomonadota</taxon>
        <taxon>Gammaproteobacteria</taxon>
        <taxon>Pseudomonadales</taxon>
        <taxon>Pseudomonadaceae</taxon>
        <taxon>Pseudomonas</taxon>
    </lineage>
</organism>
<gene>
    <name evidence="2" type="ORF">PchlO6_1238</name>
</gene>
<evidence type="ECO:0000259" key="1">
    <source>
        <dbReference type="SMART" id="SM00507"/>
    </source>
</evidence>
<sequence>MVRLKTLGSRVKESAGSRLKVITPGSWRSDKTSTQRGYGYKWQKAREVHLRDNPLCVYCQREGRVTAASVVDHSVPHRGDMEVFWDQSLWVSLCVHCHSSVKQKEENQALHR</sequence>